<organism evidence="2 3">
    <name type="scientific">Dreissena polymorpha</name>
    <name type="common">Zebra mussel</name>
    <name type="synonym">Mytilus polymorpha</name>
    <dbReference type="NCBI Taxonomy" id="45954"/>
    <lineage>
        <taxon>Eukaryota</taxon>
        <taxon>Metazoa</taxon>
        <taxon>Spiralia</taxon>
        <taxon>Lophotrochozoa</taxon>
        <taxon>Mollusca</taxon>
        <taxon>Bivalvia</taxon>
        <taxon>Autobranchia</taxon>
        <taxon>Heteroconchia</taxon>
        <taxon>Euheterodonta</taxon>
        <taxon>Imparidentia</taxon>
        <taxon>Neoheterodontei</taxon>
        <taxon>Myida</taxon>
        <taxon>Dreissenoidea</taxon>
        <taxon>Dreissenidae</taxon>
        <taxon>Dreissena</taxon>
    </lineage>
</organism>
<dbReference type="Pfam" id="PF16507">
    <property type="entry name" value="HEAT_PSME4_mid"/>
    <property type="match status" value="1"/>
</dbReference>
<evidence type="ECO:0000259" key="1">
    <source>
        <dbReference type="Pfam" id="PF16507"/>
    </source>
</evidence>
<dbReference type="InterPro" id="IPR035309">
    <property type="entry name" value="PSME4"/>
</dbReference>
<dbReference type="InterPro" id="IPR016024">
    <property type="entry name" value="ARM-type_fold"/>
</dbReference>
<name>A0A9D4LFK4_DREPO</name>
<dbReference type="GO" id="GO:0005829">
    <property type="term" value="C:cytosol"/>
    <property type="evidence" value="ECO:0007669"/>
    <property type="project" value="TreeGrafter"/>
</dbReference>
<dbReference type="AlphaFoldDB" id="A0A9D4LFK4"/>
<dbReference type="GO" id="GO:0005634">
    <property type="term" value="C:nucleus"/>
    <property type="evidence" value="ECO:0007669"/>
    <property type="project" value="TreeGrafter"/>
</dbReference>
<dbReference type="PANTHER" id="PTHR32170">
    <property type="entry name" value="PROTEASOME ACTIVATOR COMPLEX SUBUNIT 4"/>
    <property type="match status" value="1"/>
</dbReference>
<proteinExistence type="predicted"/>
<keyword evidence="3" id="KW-1185">Reference proteome</keyword>
<dbReference type="GO" id="GO:0010499">
    <property type="term" value="P:proteasomal ubiquitin-independent protein catabolic process"/>
    <property type="evidence" value="ECO:0007669"/>
    <property type="project" value="TreeGrafter"/>
</dbReference>
<dbReference type="GO" id="GO:0016504">
    <property type="term" value="F:peptidase activator activity"/>
    <property type="evidence" value="ECO:0007669"/>
    <property type="project" value="InterPro"/>
</dbReference>
<feature type="domain" description="Proteasome activator Blm10 middle HEAT repeats region" evidence="1">
    <location>
        <begin position="12"/>
        <end position="129"/>
    </location>
</feature>
<evidence type="ECO:0000313" key="2">
    <source>
        <dbReference type="EMBL" id="KAH3856833.1"/>
    </source>
</evidence>
<dbReference type="EMBL" id="JAIWYP010000003">
    <property type="protein sequence ID" value="KAH3856833.1"/>
    <property type="molecule type" value="Genomic_DNA"/>
</dbReference>
<protein>
    <recommendedName>
        <fullName evidence="1">Proteasome activator Blm10 middle HEAT repeats region domain-containing protein</fullName>
    </recommendedName>
</protein>
<gene>
    <name evidence="2" type="ORF">DPMN_099428</name>
</gene>
<reference evidence="2" key="2">
    <citation type="submission" date="2020-11" db="EMBL/GenBank/DDBJ databases">
        <authorList>
            <person name="McCartney M.A."/>
            <person name="Auch B."/>
            <person name="Kono T."/>
            <person name="Mallez S."/>
            <person name="Becker A."/>
            <person name="Gohl D.M."/>
            <person name="Silverstein K.A.T."/>
            <person name="Koren S."/>
            <person name="Bechman K.B."/>
            <person name="Herman A."/>
            <person name="Abrahante J.E."/>
            <person name="Garbe J."/>
        </authorList>
    </citation>
    <scope>NUCLEOTIDE SEQUENCE</scope>
    <source>
        <strain evidence="2">Duluth1</strain>
        <tissue evidence="2">Whole animal</tissue>
    </source>
</reference>
<dbReference type="GO" id="GO:0070628">
    <property type="term" value="F:proteasome binding"/>
    <property type="evidence" value="ECO:0007669"/>
    <property type="project" value="InterPro"/>
</dbReference>
<dbReference type="InterPro" id="IPR032430">
    <property type="entry name" value="Blm10_mid"/>
</dbReference>
<comment type="caution">
    <text evidence="2">The sequence shown here is derived from an EMBL/GenBank/DDBJ whole genome shotgun (WGS) entry which is preliminary data.</text>
</comment>
<accession>A0A9D4LFK4</accession>
<dbReference type="SUPFAM" id="SSF48371">
    <property type="entry name" value="ARM repeat"/>
    <property type="match status" value="1"/>
</dbReference>
<sequence length="522" mass="59322">MEIKVVVVVVILEVLTQVLRLKCIRGYEIAAKALMYLLGSLTRIYPLNYRSVPGSYLAIRDWARVGDVEALGLEWHCPTQGEVTFTEQVLQKILVPELELVKNISTTNNLPREDLLRRVTIILECVQGAAAAMPIWDGQHIQLMESEVPMTRFTCANSCGSKYTVSLGGGDNPRVVIMAAIRPLLDYMLKSCEDDTKGLTKVIQIYESILFFHGTSENEFQNRWKSFHAVKNALEDKMRGGKKHLRALLVDRVFLQHQMRCLQKTDRSFTQHHKELLSDLFNLSISRYSEVRKKAQSVLSAFFHNYPYSYRCLLDQMVNKLTDKEVPEHQFQGVLYILLGTNKSCILTKRSWQVMSQVWPAITQAQHTEKPSILGLIDRIVTKAVKNAETTAIKIQVNSSCLEAAGRLLMSGVPTPTEGLCTTEQLQRAELYEAERNTQSLQMYYSLVDRLVSLVTAGNLTWKFCHIGLDLINLLLRHDVPAPPSIVELMTQSCIHESLYRRKVRLDCPTQCSRTDGLVLYT</sequence>
<evidence type="ECO:0000313" key="3">
    <source>
        <dbReference type="Proteomes" id="UP000828390"/>
    </source>
</evidence>
<dbReference type="PANTHER" id="PTHR32170:SF3">
    <property type="entry name" value="PROTEASOME ACTIVATOR COMPLEX SUBUNIT 4"/>
    <property type="match status" value="1"/>
</dbReference>
<dbReference type="Proteomes" id="UP000828390">
    <property type="component" value="Unassembled WGS sequence"/>
</dbReference>
<reference evidence="2" key="1">
    <citation type="journal article" date="2019" name="bioRxiv">
        <title>The Genome of the Zebra Mussel, Dreissena polymorpha: A Resource for Invasive Species Research.</title>
        <authorList>
            <person name="McCartney M.A."/>
            <person name="Auch B."/>
            <person name="Kono T."/>
            <person name="Mallez S."/>
            <person name="Zhang Y."/>
            <person name="Obille A."/>
            <person name="Becker A."/>
            <person name="Abrahante J.E."/>
            <person name="Garbe J."/>
            <person name="Badalamenti J.P."/>
            <person name="Herman A."/>
            <person name="Mangelson H."/>
            <person name="Liachko I."/>
            <person name="Sullivan S."/>
            <person name="Sone E.D."/>
            <person name="Koren S."/>
            <person name="Silverstein K.A.T."/>
            <person name="Beckman K.B."/>
            <person name="Gohl D.M."/>
        </authorList>
    </citation>
    <scope>NUCLEOTIDE SEQUENCE</scope>
    <source>
        <strain evidence="2">Duluth1</strain>
        <tissue evidence="2">Whole animal</tissue>
    </source>
</reference>